<keyword evidence="5" id="KW-0915">Sodium</keyword>
<evidence type="ECO:0000256" key="5">
    <source>
        <dbReference type="ARBA" id="ARBA00023053"/>
    </source>
</evidence>
<dbReference type="GO" id="GO:0015386">
    <property type="term" value="F:potassium:proton antiporter activity"/>
    <property type="evidence" value="ECO:0007669"/>
    <property type="project" value="TreeGrafter"/>
</dbReference>
<evidence type="ECO:0000256" key="1">
    <source>
        <dbReference type="ARBA" id="ARBA00004141"/>
    </source>
</evidence>
<feature type="compositionally biased region" description="Low complexity" evidence="10">
    <location>
        <begin position="515"/>
        <end position="525"/>
    </location>
</feature>
<organism evidence="13">
    <name type="scientific">Amorphochlora amoebiformis</name>
    <dbReference type="NCBI Taxonomy" id="1561963"/>
    <lineage>
        <taxon>Eukaryota</taxon>
        <taxon>Sar</taxon>
        <taxon>Rhizaria</taxon>
        <taxon>Cercozoa</taxon>
        <taxon>Chlorarachniophyceae</taxon>
        <taxon>Amorphochlora</taxon>
    </lineage>
</organism>
<comment type="similarity">
    <text evidence="9">Belongs to the monovalent cation:proton antiporter 1 (CPA1) transporter (TC 2.A.36) family.</text>
</comment>
<evidence type="ECO:0000256" key="10">
    <source>
        <dbReference type="SAM" id="MobiDB-lite"/>
    </source>
</evidence>
<feature type="transmembrane region" description="Helical" evidence="11">
    <location>
        <begin position="291"/>
        <end position="318"/>
    </location>
</feature>
<feature type="transmembrane region" description="Helical" evidence="11">
    <location>
        <begin position="74"/>
        <end position="93"/>
    </location>
</feature>
<keyword evidence="4 11" id="KW-1133">Transmembrane helix</keyword>
<proteinExistence type="inferred from homology"/>
<evidence type="ECO:0000256" key="6">
    <source>
        <dbReference type="ARBA" id="ARBA00023065"/>
    </source>
</evidence>
<feature type="transmembrane region" description="Helical" evidence="11">
    <location>
        <begin position="105"/>
        <end position="121"/>
    </location>
</feature>
<dbReference type="Gene3D" id="6.10.140.1330">
    <property type="match status" value="1"/>
</dbReference>
<dbReference type="AlphaFoldDB" id="A0A7S0H1C0"/>
<evidence type="ECO:0000256" key="2">
    <source>
        <dbReference type="ARBA" id="ARBA00022448"/>
    </source>
</evidence>
<dbReference type="Pfam" id="PF00999">
    <property type="entry name" value="Na_H_Exchanger"/>
    <property type="match status" value="1"/>
</dbReference>
<evidence type="ECO:0000256" key="7">
    <source>
        <dbReference type="ARBA" id="ARBA00023136"/>
    </source>
</evidence>
<keyword evidence="2 9" id="KW-0813">Transport</keyword>
<feature type="transmembrane region" description="Helical" evidence="11">
    <location>
        <begin position="41"/>
        <end position="62"/>
    </location>
</feature>
<dbReference type="GO" id="GO:0051453">
    <property type="term" value="P:regulation of intracellular pH"/>
    <property type="evidence" value="ECO:0007669"/>
    <property type="project" value="TreeGrafter"/>
</dbReference>
<evidence type="ECO:0000256" key="11">
    <source>
        <dbReference type="SAM" id="Phobius"/>
    </source>
</evidence>
<evidence type="ECO:0000256" key="4">
    <source>
        <dbReference type="ARBA" id="ARBA00022989"/>
    </source>
</evidence>
<dbReference type="GO" id="GO:0015385">
    <property type="term" value="F:sodium:proton antiporter activity"/>
    <property type="evidence" value="ECO:0007669"/>
    <property type="project" value="InterPro"/>
</dbReference>
<feature type="transmembrane region" description="Helical" evidence="11">
    <location>
        <begin position="368"/>
        <end position="395"/>
    </location>
</feature>
<name>A0A7S0H1C0_9EUKA</name>
<feature type="transmembrane region" description="Helical" evidence="11">
    <location>
        <begin position="436"/>
        <end position="464"/>
    </location>
</feature>
<dbReference type="PANTHER" id="PTHR10110:SF187">
    <property type="entry name" value="SODIUM_HYDROGEN EXCHANGER"/>
    <property type="match status" value="1"/>
</dbReference>
<dbReference type="EMBL" id="HBEM01014492">
    <property type="protein sequence ID" value="CAD8449382.1"/>
    <property type="molecule type" value="Transcribed_RNA"/>
</dbReference>
<protein>
    <recommendedName>
        <fullName evidence="9">Sodium/hydrogen exchanger</fullName>
    </recommendedName>
</protein>
<evidence type="ECO:0000313" key="13">
    <source>
        <dbReference type="EMBL" id="CAD8449382.1"/>
    </source>
</evidence>
<dbReference type="InterPro" id="IPR006153">
    <property type="entry name" value="Cation/H_exchanger_TM"/>
</dbReference>
<evidence type="ECO:0000256" key="3">
    <source>
        <dbReference type="ARBA" id="ARBA00022692"/>
    </source>
</evidence>
<evidence type="ECO:0000259" key="12">
    <source>
        <dbReference type="Pfam" id="PF00999"/>
    </source>
</evidence>
<gene>
    <name evidence="13" type="ORF">LAMO00422_LOCUS9989</name>
</gene>
<feature type="transmembrane region" description="Helical" evidence="11">
    <location>
        <begin position="246"/>
        <end position="271"/>
    </location>
</feature>
<dbReference type="PRINTS" id="PR01084">
    <property type="entry name" value="NAHEXCHNGR"/>
</dbReference>
<evidence type="ECO:0000256" key="9">
    <source>
        <dbReference type="RuleBase" id="RU003722"/>
    </source>
</evidence>
<feature type="transmembrane region" description="Helical" evidence="11">
    <location>
        <begin position="133"/>
        <end position="156"/>
    </location>
</feature>
<dbReference type="GO" id="GO:0005886">
    <property type="term" value="C:plasma membrane"/>
    <property type="evidence" value="ECO:0007669"/>
    <property type="project" value="TreeGrafter"/>
</dbReference>
<accession>A0A7S0H1C0</accession>
<feature type="region of interest" description="Disordered" evidence="10">
    <location>
        <begin position="500"/>
        <end position="528"/>
    </location>
</feature>
<keyword evidence="8 9" id="KW-0739">Sodium transport</keyword>
<keyword evidence="7 11" id="KW-0472">Membrane</keyword>
<reference evidence="13" key="1">
    <citation type="submission" date="2021-01" db="EMBL/GenBank/DDBJ databases">
        <authorList>
            <person name="Corre E."/>
            <person name="Pelletier E."/>
            <person name="Niang G."/>
            <person name="Scheremetjew M."/>
            <person name="Finn R."/>
            <person name="Kale V."/>
            <person name="Holt S."/>
            <person name="Cochrane G."/>
            <person name="Meng A."/>
            <person name="Brown T."/>
            <person name="Cohen L."/>
        </authorList>
    </citation>
    <scope>NUCLEOTIDE SEQUENCE</scope>
    <source>
        <strain evidence="13">CCMP2058</strain>
    </source>
</reference>
<dbReference type="PANTHER" id="PTHR10110">
    <property type="entry name" value="SODIUM/HYDROGEN EXCHANGER"/>
    <property type="match status" value="1"/>
</dbReference>
<keyword evidence="9" id="KW-0050">Antiport</keyword>
<dbReference type="InterPro" id="IPR018422">
    <property type="entry name" value="Cation/H_exchanger_CPA1"/>
</dbReference>
<feature type="transmembrane region" description="Helical" evidence="11">
    <location>
        <begin position="339"/>
        <end position="362"/>
    </location>
</feature>
<feature type="domain" description="Cation/H+ exchanger transmembrane" evidence="12">
    <location>
        <begin position="56"/>
        <end position="454"/>
    </location>
</feature>
<comment type="subcellular location">
    <subcellularLocation>
        <location evidence="1">Membrane</location>
        <topology evidence="1">Multi-pass membrane protein</topology>
    </subcellularLocation>
</comment>
<dbReference type="GO" id="GO:0098719">
    <property type="term" value="P:sodium ion import across plasma membrane"/>
    <property type="evidence" value="ECO:0007669"/>
    <property type="project" value="TreeGrafter"/>
</dbReference>
<sequence length="585" mass="63528">MKKLDSIVNFDLMENKAGNTYTNTRKRHETFEQSNARHHNAGINALWVVIILCTVLAYKFYFHKYKITYVPESVAAMIVGIAVGTCLLLIARYSSYVLEFKLEGFYYILLPPIIFKAGFGLEKSQFFGNIGSISIFALFGTLISTLIIGFSLFGLAKLGIVPLDSNHALEALMFGALISSTDPVSTVSIMSSLNTDPMLHALIFGESVLNDAVCITLYKTLEGFHPFFSEKTELVGFEFHDLGKCIIIFLGITLVSIMIGVLFALACSMISNKCPRIQNHPEIEIGMTFFSAYGAYCVGEIAEMSGIMALFFCAIVLAHYHSHNLSKSSKTAVEGTVQALGFFAETAVFVVLGITAVSSIAPASTFQWSVPFVMCALFLCLLSRAVHVVLLSFFLNLGLRQQISKKFQLVMIVAGLRGAVSFALSLEVPEGSSRFFATTTLAIVFITTVVQGSLSGTLISHLGLTEDANVKDKRQRSAKRGGMFCGACEENVMYRVFGGSQKSETENNGGRGTDSSSNASNASSSPQMNKILSRTSIATARAVPCEEVKNYGDNSQESLGNLQQARAIPVAAPSTSRSRQLVIES</sequence>
<dbReference type="InterPro" id="IPR004709">
    <property type="entry name" value="NaH_exchanger"/>
</dbReference>
<dbReference type="NCBIfam" id="TIGR00840">
    <property type="entry name" value="b_cpa1"/>
    <property type="match status" value="1"/>
</dbReference>
<keyword evidence="6 9" id="KW-0406">Ion transport</keyword>
<evidence type="ECO:0000256" key="8">
    <source>
        <dbReference type="ARBA" id="ARBA00023201"/>
    </source>
</evidence>
<keyword evidence="3 9" id="KW-0812">Transmembrane</keyword>